<protein>
    <submittedName>
        <fullName evidence="8">RagB/SusD family nutrient uptake outer membrane protein</fullName>
    </submittedName>
</protein>
<evidence type="ECO:0000313" key="9">
    <source>
        <dbReference type="Proteomes" id="UP000663920"/>
    </source>
</evidence>
<dbReference type="Pfam" id="PF07980">
    <property type="entry name" value="SusD_RagB"/>
    <property type="match status" value="1"/>
</dbReference>
<dbReference type="PROSITE" id="PS51257">
    <property type="entry name" value="PROKAR_LIPOPROTEIN"/>
    <property type="match status" value="1"/>
</dbReference>
<dbReference type="InterPro" id="IPR012944">
    <property type="entry name" value="SusD_RagB_dom"/>
</dbReference>
<evidence type="ECO:0000256" key="3">
    <source>
        <dbReference type="ARBA" id="ARBA00022729"/>
    </source>
</evidence>
<keyword evidence="5" id="KW-0998">Cell outer membrane</keyword>
<evidence type="ECO:0000256" key="1">
    <source>
        <dbReference type="ARBA" id="ARBA00004442"/>
    </source>
</evidence>
<organism evidence="8 9">
    <name type="scientific">Polaribacter cellanae</name>
    <dbReference type="NCBI Taxonomy" id="2818493"/>
    <lineage>
        <taxon>Bacteria</taxon>
        <taxon>Pseudomonadati</taxon>
        <taxon>Bacteroidota</taxon>
        <taxon>Flavobacteriia</taxon>
        <taxon>Flavobacteriales</taxon>
        <taxon>Flavobacteriaceae</taxon>
    </lineage>
</organism>
<dbReference type="SUPFAM" id="SSF48452">
    <property type="entry name" value="TPR-like"/>
    <property type="match status" value="1"/>
</dbReference>
<keyword evidence="4" id="KW-0472">Membrane</keyword>
<dbReference type="InterPro" id="IPR011990">
    <property type="entry name" value="TPR-like_helical_dom_sf"/>
</dbReference>
<dbReference type="RefSeq" id="WP_208078410.1">
    <property type="nucleotide sequence ID" value="NZ_CP071869.1"/>
</dbReference>
<evidence type="ECO:0000313" key="8">
    <source>
        <dbReference type="EMBL" id="QTE22556.1"/>
    </source>
</evidence>
<dbReference type="CDD" id="cd08977">
    <property type="entry name" value="SusD"/>
    <property type="match status" value="1"/>
</dbReference>
<evidence type="ECO:0000256" key="4">
    <source>
        <dbReference type="ARBA" id="ARBA00023136"/>
    </source>
</evidence>
<comment type="subcellular location">
    <subcellularLocation>
        <location evidence="1">Cell outer membrane</location>
    </subcellularLocation>
</comment>
<accession>A0A975CSM7</accession>
<proteinExistence type="inferred from homology"/>
<dbReference type="GO" id="GO:0009279">
    <property type="term" value="C:cell outer membrane"/>
    <property type="evidence" value="ECO:0007669"/>
    <property type="project" value="UniProtKB-SubCell"/>
</dbReference>
<dbReference type="Proteomes" id="UP000663920">
    <property type="component" value="Chromosome"/>
</dbReference>
<dbReference type="EMBL" id="CP071869">
    <property type="protein sequence ID" value="QTE22556.1"/>
    <property type="molecule type" value="Genomic_DNA"/>
</dbReference>
<dbReference type="AlphaFoldDB" id="A0A975CSM7"/>
<dbReference type="InterPro" id="IPR033985">
    <property type="entry name" value="SusD-like_N"/>
</dbReference>
<keyword evidence="3" id="KW-0732">Signal</keyword>
<comment type="similarity">
    <text evidence="2">Belongs to the SusD family.</text>
</comment>
<keyword evidence="9" id="KW-1185">Reference proteome</keyword>
<evidence type="ECO:0000259" key="7">
    <source>
        <dbReference type="Pfam" id="PF14322"/>
    </source>
</evidence>
<name>A0A975CSM7_9FLAO</name>
<evidence type="ECO:0000256" key="2">
    <source>
        <dbReference type="ARBA" id="ARBA00006275"/>
    </source>
</evidence>
<gene>
    <name evidence="8" type="ORF">J3359_17455</name>
</gene>
<dbReference type="KEGG" id="pcea:J3359_17455"/>
<evidence type="ECO:0000259" key="6">
    <source>
        <dbReference type="Pfam" id="PF07980"/>
    </source>
</evidence>
<reference evidence="8 9" key="1">
    <citation type="submission" date="2021-03" db="EMBL/GenBank/DDBJ databases">
        <title>Complete genome of Polaribacter_sp.SM13.</title>
        <authorList>
            <person name="Jeong S.W."/>
            <person name="Bae J.W."/>
        </authorList>
    </citation>
    <scope>NUCLEOTIDE SEQUENCE [LARGE SCALE GENOMIC DNA]</scope>
    <source>
        <strain evidence="8 9">SM13</strain>
    </source>
</reference>
<feature type="domain" description="SusD-like N-terminal" evidence="7">
    <location>
        <begin position="92"/>
        <end position="222"/>
    </location>
</feature>
<evidence type="ECO:0000256" key="5">
    <source>
        <dbReference type="ARBA" id="ARBA00023237"/>
    </source>
</evidence>
<dbReference type="Pfam" id="PF14322">
    <property type="entry name" value="SusD-like_3"/>
    <property type="match status" value="1"/>
</dbReference>
<dbReference type="Gene3D" id="1.25.40.390">
    <property type="match status" value="1"/>
</dbReference>
<sequence length="462" mass="51821">MKRIIVILITIALTTISCQNELLQEPISNKVSGKFYTNEKELEEAVNAVYATLQFTGNFNTAIPAMGEIPGEDAYDATPANDGGVYGQLDDYNVIPQNSLIGTIWQDGYKGIQRANIVINRIENITYENNDTKKARIGEMKFIRALYYFNLVRIFGDVPLIINEVENPQDFFDQKRASTTEVYAQIKTDLEDAISKLPTRNASNKGRVVKSAAYTLLGKVSLTLKEYAEAKTQLLKVVDTQIFKLIDSDKVFAIDNELNEEIIFAVQYASGINTNKEGSDAYRMFNPTSRVVNSLRGAKGHGVLKESFYNLYTATDTRKDVYVGKLPSGEAFNNKITAPTTVINDAGSDWVVLRYADVILMLAEIENELNNQNQAIFYINEIRKRAQLTPYIGTTDKNAVFNEIDLQRRLELVWEGHRWFDLLRQERAQSVLGITDSNSLLMPIPASQIAASTGLVQNPGYN</sequence>
<feature type="domain" description="RagB/SusD" evidence="6">
    <location>
        <begin position="341"/>
        <end position="430"/>
    </location>
</feature>